<reference evidence="1 2" key="1">
    <citation type="journal article" date="2019" name="Appl. Microbiol. Biotechnol.">
        <title>Uncovering carbohydrate metabolism through a genotype-phenotype association study of 56 lactic acid bacteria genomes.</title>
        <authorList>
            <person name="Buron-Moles G."/>
            <person name="Chailyan A."/>
            <person name="Dolejs I."/>
            <person name="Forster J."/>
            <person name="Miks M.H."/>
        </authorList>
    </citation>
    <scope>NUCLEOTIDE SEQUENCE [LARGE SCALE GENOMIC DNA]</scope>
    <source>
        <strain evidence="1 2">ATCC 29644</strain>
    </source>
</reference>
<evidence type="ECO:0000313" key="1">
    <source>
        <dbReference type="EMBL" id="TDG74792.1"/>
    </source>
</evidence>
<gene>
    <name evidence="1" type="ORF">C5L30_000001</name>
</gene>
<name>A0A4R5NJJ7_9LACO</name>
<keyword evidence="2" id="KW-1185">Reference proteome</keyword>
<feature type="non-terminal residue" evidence="1">
    <location>
        <position position="70"/>
    </location>
</feature>
<dbReference type="AlphaFoldDB" id="A0A4R5NJJ7"/>
<dbReference type="RefSeq" id="WP_170175134.1">
    <property type="nucleotide sequence ID" value="NZ_PUFN01000003.1"/>
</dbReference>
<dbReference type="Proteomes" id="UP000295257">
    <property type="component" value="Unassembled WGS sequence"/>
</dbReference>
<evidence type="ECO:0000313" key="2">
    <source>
        <dbReference type="Proteomes" id="UP000295257"/>
    </source>
</evidence>
<comment type="caution">
    <text evidence="1">The sequence shown here is derived from an EMBL/GenBank/DDBJ whole genome shotgun (WGS) entry which is preliminary data.</text>
</comment>
<proteinExistence type="predicted"/>
<evidence type="ECO:0008006" key="3">
    <source>
        <dbReference type="Google" id="ProtNLM"/>
    </source>
</evidence>
<feature type="non-terminal residue" evidence="1">
    <location>
        <position position="1"/>
    </location>
</feature>
<organism evidence="1 2">
    <name type="scientific">Companilactobacillus farciminis</name>
    <dbReference type="NCBI Taxonomy" id="1612"/>
    <lineage>
        <taxon>Bacteria</taxon>
        <taxon>Bacillati</taxon>
        <taxon>Bacillota</taxon>
        <taxon>Bacilli</taxon>
        <taxon>Lactobacillales</taxon>
        <taxon>Lactobacillaceae</taxon>
        <taxon>Companilactobacillus</taxon>
    </lineage>
</organism>
<protein>
    <recommendedName>
        <fullName evidence="3">Mucin binding domain-containing protein</fullName>
    </recommendedName>
</protein>
<dbReference type="EMBL" id="PUFN01000003">
    <property type="protein sequence ID" value="TDG74792.1"/>
    <property type="molecule type" value="Genomic_DNA"/>
</dbReference>
<sequence length="70" mass="7420">QTATFTTPDGQSKTLNIPDGVYGTDGSITIPDFDGYTHKDTTLPVIYGPDGVAIVNTKDLYTPVKSKSGQ</sequence>
<accession>A0A4R5NJJ7</accession>